<dbReference type="Proteomes" id="UP001501004">
    <property type="component" value="Unassembled WGS sequence"/>
</dbReference>
<feature type="chain" id="PRO_5045080630" description="Probable sugar-binding periplasmic protein" evidence="7">
    <location>
        <begin position="21"/>
        <end position="434"/>
    </location>
</feature>
<dbReference type="Pfam" id="PF01547">
    <property type="entry name" value="SBP_bac_1"/>
    <property type="match status" value="1"/>
</dbReference>
<comment type="caution">
    <text evidence="8">The sequence shown here is derived from an EMBL/GenBank/DDBJ whole genome shotgun (WGS) entry which is preliminary data.</text>
</comment>
<dbReference type="Gene3D" id="3.40.190.10">
    <property type="entry name" value="Periplasmic binding protein-like II"/>
    <property type="match status" value="2"/>
</dbReference>
<evidence type="ECO:0000256" key="2">
    <source>
        <dbReference type="ARBA" id="ARBA00008520"/>
    </source>
</evidence>
<dbReference type="SUPFAM" id="SSF53850">
    <property type="entry name" value="Periplasmic binding protein-like II"/>
    <property type="match status" value="1"/>
</dbReference>
<comment type="function">
    <text evidence="5">Part of a binding-protein-dependent transport system for a sugar.</text>
</comment>
<keyword evidence="3" id="KW-0813">Transport</keyword>
<dbReference type="InterPro" id="IPR050490">
    <property type="entry name" value="Bact_solute-bd_prot1"/>
</dbReference>
<evidence type="ECO:0000256" key="7">
    <source>
        <dbReference type="SAM" id="SignalP"/>
    </source>
</evidence>
<reference evidence="9" key="1">
    <citation type="journal article" date="2019" name="Int. J. Syst. Evol. Microbiol.">
        <title>The Global Catalogue of Microorganisms (GCM) 10K type strain sequencing project: providing services to taxonomists for standard genome sequencing and annotation.</title>
        <authorList>
            <consortium name="The Broad Institute Genomics Platform"/>
            <consortium name="The Broad Institute Genome Sequencing Center for Infectious Disease"/>
            <person name="Wu L."/>
            <person name="Ma J."/>
        </authorList>
    </citation>
    <scope>NUCLEOTIDE SEQUENCE [LARGE SCALE GENOMIC DNA]</scope>
    <source>
        <strain evidence="9">JCM 16949</strain>
    </source>
</reference>
<gene>
    <name evidence="8" type="ORF">GCM10022239_15410</name>
</gene>
<evidence type="ECO:0000256" key="3">
    <source>
        <dbReference type="ARBA" id="ARBA00022448"/>
    </source>
</evidence>
<dbReference type="RefSeq" id="WP_344755393.1">
    <property type="nucleotide sequence ID" value="NZ_BAABAE010000003.1"/>
</dbReference>
<evidence type="ECO:0000256" key="6">
    <source>
        <dbReference type="ARBA" id="ARBA00049753"/>
    </source>
</evidence>
<dbReference type="PANTHER" id="PTHR43649">
    <property type="entry name" value="ARABINOSE-BINDING PROTEIN-RELATED"/>
    <property type="match status" value="1"/>
</dbReference>
<evidence type="ECO:0000256" key="5">
    <source>
        <dbReference type="ARBA" id="ARBA00049629"/>
    </source>
</evidence>
<organism evidence="8 9">
    <name type="scientific">Leifsonella bigeumensis</name>
    <dbReference type="NCBI Taxonomy" id="433643"/>
    <lineage>
        <taxon>Bacteria</taxon>
        <taxon>Bacillati</taxon>
        <taxon>Actinomycetota</taxon>
        <taxon>Actinomycetes</taxon>
        <taxon>Micrococcales</taxon>
        <taxon>Microbacteriaceae</taxon>
        <taxon>Leifsonella</taxon>
    </lineage>
</organism>
<evidence type="ECO:0000313" key="9">
    <source>
        <dbReference type="Proteomes" id="UP001501004"/>
    </source>
</evidence>
<dbReference type="InterPro" id="IPR006059">
    <property type="entry name" value="SBP"/>
</dbReference>
<dbReference type="EMBL" id="BAABAE010000003">
    <property type="protein sequence ID" value="GAA3740613.1"/>
    <property type="molecule type" value="Genomic_DNA"/>
</dbReference>
<feature type="signal peptide" evidence="7">
    <location>
        <begin position="1"/>
        <end position="20"/>
    </location>
</feature>
<keyword evidence="9" id="KW-1185">Reference proteome</keyword>
<protein>
    <recommendedName>
        <fullName evidence="6">Probable sugar-binding periplasmic protein</fullName>
    </recommendedName>
</protein>
<evidence type="ECO:0000313" key="8">
    <source>
        <dbReference type="EMBL" id="GAA3740613.1"/>
    </source>
</evidence>
<proteinExistence type="inferred from homology"/>
<comment type="subcellular location">
    <subcellularLocation>
        <location evidence="1">Cell envelope</location>
    </subcellularLocation>
</comment>
<keyword evidence="4 7" id="KW-0732">Signal</keyword>
<evidence type="ECO:0000256" key="1">
    <source>
        <dbReference type="ARBA" id="ARBA00004196"/>
    </source>
</evidence>
<dbReference type="PANTHER" id="PTHR43649:SF28">
    <property type="entry name" value="BINDING PROTEIN COMPONENT OF ABC SUGAR TRANSPORTER-RELATED"/>
    <property type="match status" value="1"/>
</dbReference>
<comment type="similarity">
    <text evidence="2">Belongs to the bacterial solute-binding protein 1 family.</text>
</comment>
<sequence length="434" mass="46088">MTAIATAAALTLSGCTGSSAAVPFADSTPATIEGNVSLWHFFTDREAATIKSVVEDFEKANPKVKVTIHDGQDDEKIAKVIATGGNIDLAISGSTDRVGSFCSSGSFRYLDDVIARDNVDMSQLSETAKSYTSFDGKQCMLPMLADVYGLYYNTDLFAAAGFTEPPKTLSELQAMAMALTTYNPDGSIKTLGFNPLMGSYENVPIHYAPASGATWMENGKSAINSDAWKELMTWQKGFVDAIGYDKLQAFTAGLGDEWSADNAFQTGQLAMNMDGEWRVAFLADQKPDLHYATAPFPVADDHPDLYGGGYTSGTIAGIAKNASNPEAAWALLKYLTLDTDALVKLANGIKNVPTTKDSLASPNLDFPPQFQTFLDVVASPHLATNPATAIGSGNQDTLSTYWEAYQSGAGGDLTEGLAKVDTDIDNSIALSTGP</sequence>
<evidence type="ECO:0000256" key="4">
    <source>
        <dbReference type="ARBA" id="ARBA00022729"/>
    </source>
</evidence>
<name>A0ABP7FKW7_9MICO</name>
<accession>A0ABP7FKW7</accession>